<evidence type="ECO:0000256" key="2">
    <source>
        <dbReference type="ARBA" id="ARBA00022679"/>
    </source>
</evidence>
<dbReference type="GO" id="GO:0046165">
    <property type="term" value="P:alcohol biosynthetic process"/>
    <property type="evidence" value="ECO:0007669"/>
    <property type="project" value="UniProtKB-ARBA"/>
</dbReference>
<dbReference type="PANTHER" id="PTHR12001:SF72">
    <property type="entry name" value="THIJ_PFPI FAMILY PROTEIN (AFU_ORTHOLOGUE AFUA_3G01210)-RELATED"/>
    <property type="match status" value="1"/>
</dbReference>
<name>A0A319E3K5_ASPSB</name>
<dbReference type="Proteomes" id="UP000248423">
    <property type="component" value="Unassembled WGS sequence"/>
</dbReference>
<dbReference type="OrthoDB" id="6921389at2759"/>
<gene>
    <name evidence="6" type="ORF">BO78DRAFT_410370</name>
</gene>
<comment type="pathway">
    <text evidence="1">Secondary metabolite biosynthesis.</text>
</comment>
<dbReference type="GO" id="GO:0046872">
    <property type="term" value="F:metal ion binding"/>
    <property type="evidence" value="ECO:0007669"/>
    <property type="project" value="UniProtKB-KW"/>
</dbReference>
<dbReference type="InterPro" id="IPR000092">
    <property type="entry name" value="Polyprenyl_synt"/>
</dbReference>
<dbReference type="PANTHER" id="PTHR12001">
    <property type="entry name" value="GERANYLGERANYL PYROPHOSPHATE SYNTHASE"/>
    <property type="match status" value="1"/>
</dbReference>
<evidence type="ECO:0000256" key="5">
    <source>
        <dbReference type="ARBA" id="ARBA00023229"/>
    </source>
</evidence>
<dbReference type="InterPro" id="IPR008949">
    <property type="entry name" value="Isoprenoid_synthase_dom_sf"/>
</dbReference>
<keyword evidence="4" id="KW-0460">Magnesium</keyword>
<sequence>MEFSTTWIHSTTVDEIEVRKFGGFTTLPVRVSRYSEIANTAAQKVPCGWDANPSTRSNMMSVAGNSGANLLALALAEALPDRMATAVRLAQLGQLCDANGVVFCDQFGPQSRVEIYEMLTRCLDPCSMASSCSCSGACNKESGGKQAQLRTLASEVFTEIVQVDREHGMLVFDLFRKTFATEPMSFGCRKSSPLRTLWPILEFSIALRLSDGDRLFLQDIRSVVDECLIMNDEYWNANGAGGCQTDFSRMRGLSVDTERECLRSKIIALETRYLSLRAELYWKYPAESMRLRRWIEAAGVVMASYNYWRASSSSSSSSSSCSWSTTEWTRLNSRTSNMSLSSTQTFSGSYGEKEGDATLTAPTTYISSLPPSPSVQILNQAPSALNTWTHAPAPTVKCISSLVTSLQNATTILSDINGDNTQRYNQRAAHTIFGTSQATNSAYYTFIQSMTDARTLSNPGLATDILLGGFNRLYAGQSRELNWKFNSYVPSEAEYLSVIDDTTGSLYTILVQLLQAERCMSGYQPDLVPLATLLARFVRVKEDYLSFNNRERKMLGSGGDDRAFSYPIIRLANARPDCRAEVSRFLFERKEASKESSCLCSNDTKGDCGYNVSYNCLMLLLTDCGALRATREFLRDMENSIEKEVMQVEKLTGEVNPSIRFLIADLREGLGC</sequence>
<keyword evidence="5" id="KW-0414">Isoprene biosynthesis</keyword>
<dbReference type="VEuPathDB" id="FungiDB:BO78DRAFT_410370"/>
<evidence type="ECO:0000256" key="4">
    <source>
        <dbReference type="ARBA" id="ARBA00022842"/>
    </source>
</evidence>
<evidence type="ECO:0000256" key="3">
    <source>
        <dbReference type="ARBA" id="ARBA00022723"/>
    </source>
</evidence>
<reference evidence="6 7" key="1">
    <citation type="submission" date="2018-02" db="EMBL/GenBank/DDBJ databases">
        <title>The genomes of Aspergillus section Nigri reveals drivers in fungal speciation.</title>
        <authorList>
            <consortium name="DOE Joint Genome Institute"/>
            <person name="Vesth T.C."/>
            <person name="Nybo J."/>
            <person name="Theobald S."/>
            <person name="Brandl J."/>
            <person name="Frisvad J.C."/>
            <person name="Nielsen K.F."/>
            <person name="Lyhne E.K."/>
            <person name="Kogle M.E."/>
            <person name="Kuo A."/>
            <person name="Riley R."/>
            <person name="Clum A."/>
            <person name="Nolan M."/>
            <person name="Lipzen A."/>
            <person name="Salamov A."/>
            <person name="Henrissat B."/>
            <person name="Wiebenga A."/>
            <person name="De vries R.P."/>
            <person name="Grigoriev I.V."/>
            <person name="Mortensen U.H."/>
            <person name="Andersen M.R."/>
            <person name="Baker S.E."/>
        </authorList>
    </citation>
    <scope>NUCLEOTIDE SEQUENCE [LARGE SCALE GENOMIC DNA]</scope>
    <source>
        <strain evidence="6 7">CBS 121057</strain>
    </source>
</reference>
<evidence type="ECO:0000256" key="1">
    <source>
        <dbReference type="ARBA" id="ARBA00005179"/>
    </source>
</evidence>
<dbReference type="GO" id="GO:0008299">
    <property type="term" value="P:isoprenoid biosynthetic process"/>
    <property type="evidence" value="ECO:0007669"/>
    <property type="project" value="UniProtKB-KW"/>
</dbReference>
<dbReference type="GO" id="GO:0004659">
    <property type="term" value="F:prenyltransferase activity"/>
    <property type="evidence" value="ECO:0007669"/>
    <property type="project" value="InterPro"/>
</dbReference>
<proteinExistence type="predicted"/>
<evidence type="ECO:0000313" key="6">
    <source>
        <dbReference type="EMBL" id="PYI02785.1"/>
    </source>
</evidence>
<evidence type="ECO:0008006" key="8">
    <source>
        <dbReference type="Google" id="ProtNLM"/>
    </source>
</evidence>
<dbReference type="Pfam" id="PF00348">
    <property type="entry name" value="polyprenyl_synt"/>
    <property type="match status" value="1"/>
</dbReference>
<keyword evidence="7" id="KW-1185">Reference proteome</keyword>
<keyword evidence="3" id="KW-0479">Metal-binding</keyword>
<organism evidence="6 7">
    <name type="scientific">Aspergillus sclerotiicarbonarius (strain CBS 121057 / IBT 28362)</name>
    <dbReference type="NCBI Taxonomy" id="1448318"/>
    <lineage>
        <taxon>Eukaryota</taxon>
        <taxon>Fungi</taxon>
        <taxon>Dikarya</taxon>
        <taxon>Ascomycota</taxon>
        <taxon>Pezizomycotina</taxon>
        <taxon>Eurotiomycetes</taxon>
        <taxon>Eurotiomycetidae</taxon>
        <taxon>Eurotiales</taxon>
        <taxon>Aspergillaceae</taxon>
        <taxon>Aspergillus</taxon>
        <taxon>Aspergillus subgen. Circumdati</taxon>
    </lineage>
</organism>
<accession>A0A319E3K5</accession>
<evidence type="ECO:0000313" key="7">
    <source>
        <dbReference type="Proteomes" id="UP000248423"/>
    </source>
</evidence>
<dbReference type="EMBL" id="KZ826389">
    <property type="protein sequence ID" value="PYI02785.1"/>
    <property type="molecule type" value="Genomic_DNA"/>
</dbReference>
<keyword evidence="2" id="KW-0808">Transferase</keyword>
<dbReference type="STRING" id="1448318.A0A319E3K5"/>
<protein>
    <recommendedName>
        <fullName evidence="8">Terpenoid synthase</fullName>
    </recommendedName>
</protein>
<dbReference type="SUPFAM" id="SSF48576">
    <property type="entry name" value="Terpenoid synthases"/>
    <property type="match status" value="1"/>
</dbReference>
<dbReference type="GO" id="GO:0043386">
    <property type="term" value="P:mycotoxin biosynthetic process"/>
    <property type="evidence" value="ECO:0007669"/>
    <property type="project" value="UniProtKB-ARBA"/>
</dbReference>
<dbReference type="Gene3D" id="1.10.600.10">
    <property type="entry name" value="Farnesyl Diphosphate Synthase"/>
    <property type="match status" value="2"/>
</dbReference>
<dbReference type="AlphaFoldDB" id="A0A319E3K5"/>